<protein>
    <recommendedName>
        <fullName evidence="1">AMP-dependent synthetase/ligase domain-containing protein</fullName>
    </recommendedName>
</protein>
<dbReference type="InterPro" id="IPR042099">
    <property type="entry name" value="ANL_N_sf"/>
</dbReference>
<feature type="domain" description="AMP-dependent synthetase/ligase" evidence="1">
    <location>
        <begin position="79"/>
        <end position="287"/>
    </location>
</feature>
<dbReference type="PANTHER" id="PTHR43845">
    <property type="entry name" value="BLR5969 PROTEIN"/>
    <property type="match status" value="1"/>
</dbReference>
<dbReference type="RefSeq" id="XP_043137146.1">
    <property type="nucleotide sequence ID" value="XM_043279470.1"/>
</dbReference>
<keyword evidence="3" id="KW-1185">Reference proteome</keyword>
<dbReference type="SUPFAM" id="SSF56801">
    <property type="entry name" value="Acetyl-CoA synthetase-like"/>
    <property type="match status" value="1"/>
</dbReference>
<dbReference type="InterPro" id="IPR020845">
    <property type="entry name" value="AMP-binding_CS"/>
</dbReference>
<accession>A0A7R7ZPF9</accession>
<dbReference type="InterPro" id="IPR000873">
    <property type="entry name" value="AMP-dep_synth/lig_dom"/>
</dbReference>
<name>A0A7R7ZPF9_ASPCH</name>
<dbReference type="EMBL" id="AP024419">
    <property type="protein sequence ID" value="BCR88624.1"/>
    <property type="molecule type" value="Genomic_DNA"/>
</dbReference>
<gene>
    <name evidence="2" type="ORF">ACHE_41188A</name>
</gene>
<evidence type="ECO:0000313" key="3">
    <source>
        <dbReference type="Proteomes" id="UP000637239"/>
    </source>
</evidence>
<sequence>MAILDAVPTGGDAKSENPTLSELVSFARTHSPFYKASLAHLPHDTSFSNIPVTDVEAYWSSASASEKNILTVPFRDGVVMRSGGSTGPPKFVYLTRDELRRICAIKANVVCTASGIVPGDRVANLSPMGGMYGSFMLNNTALMELPIDNIQLPLGWQVSEEVMADTIDQFEATVILSTAYSVTKLAGWLVEKGRKLESVRLILFTGEQFFKDMRPLWHGAYPNALFSPYLYGSVECGPVGLPTHPPQPDGDDDVSPLYKVLRPAVYMEIVDKQGSPITTPGVKGSVVATHLIKRLQPLIRYPVGDIAAWEDYTQQTFRLYGRETVALKISNTLLDLPLLKALIAKHISENATGRFQSVVRRANGKNVLVLRVAIAKPDNAAAIRDAIEDHLAKVSHAWVLNREAGTIAPVEVEYVDFSQLVLGSDTGKLKNFVEERFE</sequence>
<reference evidence="2" key="2">
    <citation type="submission" date="2021-02" db="EMBL/GenBank/DDBJ databases">
        <title>Aspergillus chevalieri M1 genome sequence.</title>
        <authorList>
            <person name="Kadooka C."/>
            <person name="Mori K."/>
            <person name="Futagami T."/>
        </authorList>
    </citation>
    <scope>NUCLEOTIDE SEQUENCE</scope>
    <source>
        <strain evidence="2">M1</strain>
    </source>
</reference>
<dbReference type="PANTHER" id="PTHR43845:SF1">
    <property type="entry name" value="BLR5969 PROTEIN"/>
    <property type="match status" value="1"/>
</dbReference>
<organism evidence="2 3">
    <name type="scientific">Aspergillus chevalieri</name>
    <name type="common">Eurotium chevalieri</name>
    <dbReference type="NCBI Taxonomy" id="182096"/>
    <lineage>
        <taxon>Eukaryota</taxon>
        <taxon>Fungi</taxon>
        <taxon>Dikarya</taxon>
        <taxon>Ascomycota</taxon>
        <taxon>Pezizomycotina</taxon>
        <taxon>Eurotiomycetes</taxon>
        <taxon>Eurotiomycetidae</taxon>
        <taxon>Eurotiales</taxon>
        <taxon>Aspergillaceae</taxon>
        <taxon>Aspergillus</taxon>
        <taxon>Aspergillus subgen. Aspergillus</taxon>
    </lineage>
</organism>
<dbReference type="Gene3D" id="3.40.50.12780">
    <property type="entry name" value="N-terminal domain of ligase-like"/>
    <property type="match status" value="1"/>
</dbReference>
<dbReference type="AlphaFoldDB" id="A0A7R7ZPF9"/>
<proteinExistence type="predicted"/>
<reference evidence="2" key="1">
    <citation type="submission" date="2021-01" db="EMBL/GenBank/DDBJ databases">
        <authorList>
            <consortium name="Aspergillus chevalieri M1 genome sequencing consortium"/>
            <person name="Kazuki M."/>
            <person name="Futagami T."/>
        </authorList>
    </citation>
    <scope>NUCLEOTIDE SEQUENCE</scope>
    <source>
        <strain evidence="2">M1</strain>
    </source>
</reference>
<dbReference type="Pfam" id="PF00501">
    <property type="entry name" value="AMP-binding"/>
    <property type="match status" value="1"/>
</dbReference>
<dbReference type="KEGG" id="ache:ACHE_41188A"/>
<evidence type="ECO:0000313" key="2">
    <source>
        <dbReference type="EMBL" id="BCR88624.1"/>
    </source>
</evidence>
<dbReference type="GeneID" id="66982982"/>
<dbReference type="Proteomes" id="UP000637239">
    <property type="component" value="Chromosome 4"/>
</dbReference>
<dbReference type="PROSITE" id="PS00455">
    <property type="entry name" value="AMP_BINDING"/>
    <property type="match status" value="1"/>
</dbReference>
<evidence type="ECO:0000259" key="1">
    <source>
        <dbReference type="Pfam" id="PF00501"/>
    </source>
</evidence>